<gene>
    <name evidence="2" type="ORF">F6J89_31295</name>
</gene>
<evidence type="ECO:0000259" key="1">
    <source>
        <dbReference type="Pfam" id="PF00310"/>
    </source>
</evidence>
<dbReference type="Gene3D" id="3.60.20.10">
    <property type="entry name" value="Glutamine Phosphoribosylpyrophosphate, subunit 1, domain 1"/>
    <property type="match status" value="1"/>
</dbReference>
<dbReference type="EMBL" id="JAAHFQ010001008">
    <property type="protein sequence ID" value="NER31973.1"/>
    <property type="molecule type" value="Genomic_DNA"/>
</dbReference>
<reference evidence="2" key="1">
    <citation type="submission" date="2019-11" db="EMBL/GenBank/DDBJ databases">
        <title>Genomic insights into an expanded diversity of filamentous marine cyanobacteria reveals the extraordinary biosynthetic potential of Moorea and Okeania.</title>
        <authorList>
            <person name="Ferreira Leao T."/>
            <person name="Wang M."/>
            <person name="Moss N."/>
            <person name="Da Silva R."/>
            <person name="Sanders J."/>
            <person name="Nurk S."/>
            <person name="Gurevich A."/>
            <person name="Humphrey G."/>
            <person name="Reher R."/>
            <person name="Zhu Q."/>
            <person name="Belda-Ferre P."/>
            <person name="Glukhov E."/>
            <person name="Rex R."/>
            <person name="Dorrestein P.C."/>
            <person name="Knight R."/>
            <person name="Pevzner P."/>
            <person name="Gerwick W.H."/>
            <person name="Gerwick L."/>
        </authorList>
    </citation>
    <scope>NUCLEOTIDE SEQUENCE</scope>
    <source>
        <strain evidence="2">SIO1C4</strain>
    </source>
</reference>
<dbReference type="AlphaFoldDB" id="A0A6B3NJL0"/>
<name>A0A6B3NJL0_9CYAN</name>
<feature type="non-terminal residue" evidence="2">
    <location>
        <position position="1"/>
    </location>
</feature>
<dbReference type="InterPro" id="IPR029055">
    <property type="entry name" value="Ntn_hydrolases_N"/>
</dbReference>
<organism evidence="2">
    <name type="scientific">Symploca sp. SIO1C4</name>
    <dbReference type="NCBI Taxonomy" id="2607765"/>
    <lineage>
        <taxon>Bacteria</taxon>
        <taxon>Bacillati</taxon>
        <taxon>Cyanobacteriota</taxon>
        <taxon>Cyanophyceae</taxon>
        <taxon>Coleofasciculales</taxon>
        <taxon>Coleofasciculaceae</taxon>
        <taxon>Symploca</taxon>
    </lineage>
</organism>
<feature type="domain" description="Glutamine amidotransferase type-2" evidence="1">
    <location>
        <begin position="2"/>
        <end position="41"/>
    </location>
</feature>
<dbReference type="Pfam" id="PF00310">
    <property type="entry name" value="GATase_2"/>
    <property type="match status" value="1"/>
</dbReference>
<protein>
    <recommendedName>
        <fullName evidence="1">Glutamine amidotransferase type-2 domain-containing protein</fullName>
    </recommendedName>
</protein>
<comment type="caution">
    <text evidence="2">The sequence shown here is derived from an EMBL/GenBank/DDBJ whole genome shotgun (WGS) entry which is preliminary data.</text>
</comment>
<dbReference type="SUPFAM" id="SSF56235">
    <property type="entry name" value="N-terminal nucleophile aminohydrolases (Ntn hydrolases)"/>
    <property type="match status" value="1"/>
</dbReference>
<evidence type="ECO:0000313" key="2">
    <source>
        <dbReference type="EMBL" id="NER31973.1"/>
    </source>
</evidence>
<dbReference type="InterPro" id="IPR017932">
    <property type="entry name" value="GATase_2_dom"/>
</dbReference>
<proteinExistence type="predicted"/>
<accession>A0A6B3NJL0</accession>
<sequence length="88" mass="10200">RSGRSPLETAMIMVPEAYQNQPDLERYPEIIDFYEYYSGIQGRPTAPEWSIEQHQRILPINIIIGSLLHWIFSIAQPCRSRCIAKVPV</sequence>